<feature type="region of interest" description="Disordered" evidence="1">
    <location>
        <begin position="1"/>
        <end position="24"/>
    </location>
</feature>
<proteinExistence type="predicted"/>
<dbReference type="OMA" id="MAYELNQ"/>
<gene>
    <name evidence="2" type="ORF">POCTA_138.1.T0040373</name>
</gene>
<sequence length="82" mass="9875">MAYELNQRNLSSINSQKQQQSQLPLRESMDLITQEYQNLMDKFTQEIFQAKQIKKEKNEKRSEKLKNIPTFTNLLQKTQLER</sequence>
<dbReference type="EMBL" id="CAJJDP010000003">
    <property type="protein sequence ID" value="CAD8133273.1"/>
    <property type="molecule type" value="Genomic_DNA"/>
</dbReference>
<evidence type="ECO:0000256" key="1">
    <source>
        <dbReference type="SAM" id="MobiDB-lite"/>
    </source>
</evidence>
<feature type="compositionally biased region" description="Polar residues" evidence="1">
    <location>
        <begin position="1"/>
        <end position="10"/>
    </location>
</feature>
<evidence type="ECO:0000313" key="2">
    <source>
        <dbReference type="EMBL" id="CAD8133273.1"/>
    </source>
</evidence>
<dbReference type="Proteomes" id="UP000683925">
    <property type="component" value="Unassembled WGS sequence"/>
</dbReference>
<protein>
    <submittedName>
        <fullName evidence="2">Uncharacterized protein</fullName>
    </submittedName>
</protein>
<keyword evidence="3" id="KW-1185">Reference proteome</keyword>
<name>A0A8S1S113_PAROT</name>
<feature type="compositionally biased region" description="Low complexity" evidence="1">
    <location>
        <begin position="11"/>
        <end position="22"/>
    </location>
</feature>
<accession>A0A8S1S113</accession>
<dbReference type="AlphaFoldDB" id="A0A8S1S113"/>
<evidence type="ECO:0000313" key="3">
    <source>
        <dbReference type="Proteomes" id="UP000683925"/>
    </source>
</evidence>
<comment type="caution">
    <text evidence="2">The sequence shown here is derived from an EMBL/GenBank/DDBJ whole genome shotgun (WGS) entry which is preliminary data.</text>
</comment>
<reference evidence="2" key="1">
    <citation type="submission" date="2021-01" db="EMBL/GenBank/DDBJ databases">
        <authorList>
            <consortium name="Genoscope - CEA"/>
            <person name="William W."/>
        </authorList>
    </citation>
    <scope>NUCLEOTIDE SEQUENCE</scope>
</reference>
<dbReference type="OrthoDB" id="308649at2759"/>
<organism evidence="2 3">
    <name type="scientific">Paramecium octaurelia</name>
    <dbReference type="NCBI Taxonomy" id="43137"/>
    <lineage>
        <taxon>Eukaryota</taxon>
        <taxon>Sar</taxon>
        <taxon>Alveolata</taxon>
        <taxon>Ciliophora</taxon>
        <taxon>Intramacronucleata</taxon>
        <taxon>Oligohymenophorea</taxon>
        <taxon>Peniculida</taxon>
        <taxon>Parameciidae</taxon>
        <taxon>Paramecium</taxon>
    </lineage>
</organism>